<keyword evidence="2" id="KW-0479">Metal-binding</keyword>
<dbReference type="GO" id="GO:0043565">
    <property type="term" value="F:sequence-specific DNA binding"/>
    <property type="evidence" value="ECO:0007669"/>
    <property type="project" value="TreeGrafter"/>
</dbReference>
<dbReference type="FunFam" id="2.60.120.650:FF:000030">
    <property type="entry name" value="JmjC domain-containing protein 4"/>
    <property type="match status" value="1"/>
</dbReference>
<dbReference type="PANTHER" id="PTHR12480:SF6">
    <property type="entry name" value="2-OXOGLUTARATE AND IRON-DEPENDENT OXYGENASE JMJD4"/>
    <property type="match status" value="1"/>
</dbReference>
<reference evidence="13" key="1">
    <citation type="submission" date="2025-08" db="UniProtKB">
        <authorList>
            <consortium name="RefSeq"/>
        </authorList>
    </citation>
    <scope>IDENTIFICATION</scope>
    <source>
        <tissue evidence="13">Whole organism</tissue>
    </source>
</reference>
<dbReference type="Pfam" id="PF13621">
    <property type="entry name" value="Cupin_8"/>
    <property type="match status" value="1"/>
</dbReference>
<evidence type="ECO:0000256" key="8">
    <source>
        <dbReference type="ARBA" id="ARBA00078704"/>
    </source>
</evidence>
<dbReference type="InterPro" id="IPR050910">
    <property type="entry name" value="JMJD6_ArgDemeth/LysHydrox"/>
</dbReference>
<dbReference type="InterPro" id="IPR041667">
    <property type="entry name" value="Cupin_8"/>
</dbReference>
<evidence type="ECO:0000256" key="1">
    <source>
        <dbReference type="ARBA" id="ARBA00001954"/>
    </source>
</evidence>
<dbReference type="KEGG" id="foc:113212867"/>
<keyword evidence="3" id="KW-0560">Oxidoreductase</keyword>
<comment type="cofactor">
    <cofactor evidence="1">
        <name>Fe(2+)</name>
        <dbReference type="ChEBI" id="CHEBI:29033"/>
    </cofactor>
</comment>
<evidence type="ECO:0000259" key="11">
    <source>
        <dbReference type="PROSITE" id="PS51184"/>
    </source>
</evidence>
<evidence type="ECO:0000256" key="2">
    <source>
        <dbReference type="ARBA" id="ARBA00022723"/>
    </source>
</evidence>
<dbReference type="GeneID" id="113212867"/>
<evidence type="ECO:0000256" key="7">
    <source>
        <dbReference type="ARBA" id="ARBA00067203"/>
    </source>
</evidence>
<comment type="catalytic activity">
    <reaction evidence="6">
        <text>L-lysyl-[protein] + 2-oxoglutarate + O2 = 4-hydroxy-L-lysyl-[protein] + succinate + CO2</text>
        <dbReference type="Rhea" id="RHEA:57156"/>
        <dbReference type="Rhea" id="RHEA-COMP:9752"/>
        <dbReference type="Rhea" id="RHEA-COMP:15084"/>
        <dbReference type="ChEBI" id="CHEBI:15379"/>
        <dbReference type="ChEBI" id="CHEBI:16526"/>
        <dbReference type="ChEBI" id="CHEBI:16810"/>
        <dbReference type="ChEBI" id="CHEBI:29969"/>
        <dbReference type="ChEBI" id="CHEBI:30031"/>
        <dbReference type="ChEBI" id="CHEBI:141495"/>
    </reaction>
</comment>
<evidence type="ECO:0000256" key="4">
    <source>
        <dbReference type="ARBA" id="ARBA00023004"/>
    </source>
</evidence>
<evidence type="ECO:0000313" key="12">
    <source>
        <dbReference type="Proteomes" id="UP000504606"/>
    </source>
</evidence>
<dbReference type="AlphaFoldDB" id="A0A6J1T2J8"/>
<dbReference type="GO" id="GO:0140096">
    <property type="term" value="F:catalytic activity, acting on a protein"/>
    <property type="evidence" value="ECO:0007669"/>
    <property type="project" value="UniProtKB-ARBA"/>
</dbReference>
<dbReference type="PANTHER" id="PTHR12480">
    <property type="entry name" value="ARGININE DEMETHYLASE AND LYSYL-HYDROXYLASE JMJD"/>
    <property type="match status" value="1"/>
</dbReference>
<keyword evidence="4" id="KW-0408">Iron</keyword>
<dbReference type="InterPro" id="IPR003347">
    <property type="entry name" value="JmjC_dom"/>
</dbReference>
<proteinExistence type="inferred from homology"/>
<dbReference type="SMART" id="SM00558">
    <property type="entry name" value="JmjC"/>
    <property type="match status" value="1"/>
</dbReference>
<accession>A0A6J1T2J8</accession>
<evidence type="ECO:0000256" key="6">
    <source>
        <dbReference type="ARBA" id="ARBA00047762"/>
    </source>
</evidence>
<evidence type="ECO:0000313" key="13">
    <source>
        <dbReference type="RefSeq" id="XP_026287493.2"/>
    </source>
</evidence>
<dbReference type="PROSITE" id="PS51184">
    <property type="entry name" value="JMJC"/>
    <property type="match status" value="1"/>
</dbReference>
<gene>
    <name evidence="13" type="primary">LOC113212867</name>
</gene>
<protein>
    <recommendedName>
        <fullName evidence="7">2-oxoglutarate and iron-dependent oxygenase JMJD4</fullName>
    </recommendedName>
    <alternativeName>
        <fullName evidence="8">JmjC domain-containing protein 4</fullName>
    </alternativeName>
    <alternativeName>
        <fullName evidence="10">Jumonji domain-containing protein 4</fullName>
    </alternativeName>
    <alternativeName>
        <fullName evidence="9">Lysyl-hydroxylase JMJD4</fullName>
    </alternativeName>
</protein>
<dbReference type="GO" id="GO:0005634">
    <property type="term" value="C:nucleus"/>
    <property type="evidence" value="ECO:0007669"/>
    <property type="project" value="TreeGrafter"/>
</dbReference>
<dbReference type="CTD" id="65094"/>
<organism evidence="12 13">
    <name type="scientific">Frankliniella occidentalis</name>
    <name type="common">Western flower thrips</name>
    <name type="synonym">Euthrips occidentalis</name>
    <dbReference type="NCBI Taxonomy" id="133901"/>
    <lineage>
        <taxon>Eukaryota</taxon>
        <taxon>Metazoa</taxon>
        <taxon>Ecdysozoa</taxon>
        <taxon>Arthropoda</taxon>
        <taxon>Hexapoda</taxon>
        <taxon>Insecta</taxon>
        <taxon>Pterygota</taxon>
        <taxon>Neoptera</taxon>
        <taxon>Paraneoptera</taxon>
        <taxon>Thysanoptera</taxon>
        <taxon>Terebrantia</taxon>
        <taxon>Thripoidea</taxon>
        <taxon>Thripidae</taxon>
        <taxon>Frankliniella</taxon>
    </lineage>
</organism>
<dbReference type="GO" id="GO:0016706">
    <property type="term" value="F:2-oxoglutarate-dependent dioxygenase activity"/>
    <property type="evidence" value="ECO:0007669"/>
    <property type="project" value="UniProtKB-ARBA"/>
</dbReference>
<keyword evidence="12" id="KW-1185">Reference proteome</keyword>
<name>A0A6J1T2J8_FRAOC</name>
<evidence type="ECO:0000256" key="9">
    <source>
        <dbReference type="ARBA" id="ARBA00080747"/>
    </source>
</evidence>
<dbReference type="SUPFAM" id="SSF51197">
    <property type="entry name" value="Clavaminate synthase-like"/>
    <property type="match status" value="1"/>
</dbReference>
<sequence>MSNNEIEIGDTSVEPSHYNDFEDKISELSQDIPYEDFFQGYLLTNRPCKINKFVTEFWECRTNWLTGSKPNLFYFREYCGDAEVPVADCREREYNSQKKKMYTLHKYLDYLEEYISESHPSTKPNLYLKDWHLTRDFPNLAVYRVPKYFASDWLNEYFTSRSDLNDDYRFVYIGPKGSWTPLHADVFTSYSWSVNVVGRKRWLLFPPGEEMHLRDRFGNLAYDATAEDIFDKTNYPSCDRPGKCYDVIQEAGEAIFVPSGWHHQVWNLEDTISVNHNWVNGCNIMQIWQALSSSLLAVQKEVSDCTDMDDWHSHCQLMLRATHGLSYEEFYDLLQCIAQPRIMYIKGDCPVKMYGNWILGHNHAVWDLKQISKTLKHFLVDKNLTYLPWVGTKNPFGLLENIDNLLKTTGVLPGP</sequence>
<evidence type="ECO:0000256" key="10">
    <source>
        <dbReference type="ARBA" id="ARBA00082904"/>
    </source>
</evidence>
<dbReference type="GO" id="GO:0045905">
    <property type="term" value="P:positive regulation of translational termination"/>
    <property type="evidence" value="ECO:0007669"/>
    <property type="project" value="TreeGrafter"/>
</dbReference>
<dbReference type="RefSeq" id="XP_026287493.2">
    <property type="nucleotide sequence ID" value="XM_026431708.2"/>
</dbReference>
<evidence type="ECO:0000256" key="5">
    <source>
        <dbReference type="ARBA" id="ARBA00038068"/>
    </source>
</evidence>
<comment type="similarity">
    <text evidence="5">Belongs to the JMJD6 family.</text>
</comment>
<dbReference type="GO" id="GO:0005737">
    <property type="term" value="C:cytoplasm"/>
    <property type="evidence" value="ECO:0007669"/>
    <property type="project" value="TreeGrafter"/>
</dbReference>
<feature type="domain" description="JmjC" evidence="11">
    <location>
        <begin position="126"/>
        <end position="295"/>
    </location>
</feature>
<dbReference type="Gene3D" id="2.60.120.650">
    <property type="entry name" value="Cupin"/>
    <property type="match status" value="1"/>
</dbReference>
<dbReference type="OrthoDB" id="203487at2759"/>
<evidence type="ECO:0000256" key="3">
    <source>
        <dbReference type="ARBA" id="ARBA00023002"/>
    </source>
</evidence>
<dbReference type="GO" id="GO:0046872">
    <property type="term" value="F:metal ion binding"/>
    <property type="evidence" value="ECO:0007669"/>
    <property type="project" value="UniProtKB-KW"/>
</dbReference>
<dbReference type="Proteomes" id="UP000504606">
    <property type="component" value="Unplaced"/>
</dbReference>